<dbReference type="AlphaFoldDB" id="A0A0F8YZ19"/>
<sequence length="232" mass="26095">MNRQEDEPVDRNTKLPPKFWEIESWLLETFEENWIITRSGWAPIPQNIDPEEHVAKYGGRFFKRRVEKRIQCFIVGAKLYSSLVNPYGVDSDGDPVLPLITLPHTRTRSAYPMSPTMYARDLNKEKNKRRAQMIFLVSHNSNSPVISEKGTLVWDKGGPSKAGSSGEVEKGAAFVPYRLTGGTSDALRLIDMETKADSDLDDVFDMHDVMRGKIPKGADPSGRVVLALQDMG</sequence>
<comment type="caution">
    <text evidence="1">The sequence shown here is derived from an EMBL/GenBank/DDBJ whole genome shotgun (WGS) entry which is preliminary data.</text>
</comment>
<dbReference type="EMBL" id="LAZR01054173">
    <property type="protein sequence ID" value="KKK79120.1"/>
    <property type="molecule type" value="Genomic_DNA"/>
</dbReference>
<reference evidence="1" key="1">
    <citation type="journal article" date="2015" name="Nature">
        <title>Complex archaea that bridge the gap between prokaryotes and eukaryotes.</title>
        <authorList>
            <person name="Spang A."/>
            <person name="Saw J.H."/>
            <person name="Jorgensen S.L."/>
            <person name="Zaremba-Niedzwiedzka K."/>
            <person name="Martijn J."/>
            <person name="Lind A.E."/>
            <person name="van Eijk R."/>
            <person name="Schleper C."/>
            <person name="Guy L."/>
            <person name="Ettema T.J."/>
        </authorList>
    </citation>
    <scope>NUCLEOTIDE SEQUENCE</scope>
</reference>
<organism evidence="1">
    <name type="scientific">marine sediment metagenome</name>
    <dbReference type="NCBI Taxonomy" id="412755"/>
    <lineage>
        <taxon>unclassified sequences</taxon>
        <taxon>metagenomes</taxon>
        <taxon>ecological metagenomes</taxon>
    </lineage>
</organism>
<protein>
    <submittedName>
        <fullName evidence="1">Uncharacterized protein</fullName>
    </submittedName>
</protein>
<accession>A0A0F8YZ19</accession>
<name>A0A0F8YZ19_9ZZZZ</name>
<feature type="non-terminal residue" evidence="1">
    <location>
        <position position="232"/>
    </location>
</feature>
<gene>
    <name evidence="1" type="ORF">LCGC14_2836700</name>
</gene>
<proteinExistence type="predicted"/>
<evidence type="ECO:0000313" key="1">
    <source>
        <dbReference type="EMBL" id="KKK79120.1"/>
    </source>
</evidence>